<keyword evidence="6" id="KW-0482">Metalloprotease</keyword>
<dbReference type="InterPro" id="IPR000834">
    <property type="entry name" value="Peptidase_M14"/>
</dbReference>
<keyword evidence="13" id="KW-1185">Reference proteome</keyword>
<organism evidence="12 13">
    <name type="scientific">Blepharisma stoltei</name>
    <dbReference type="NCBI Taxonomy" id="1481888"/>
    <lineage>
        <taxon>Eukaryota</taxon>
        <taxon>Sar</taxon>
        <taxon>Alveolata</taxon>
        <taxon>Ciliophora</taxon>
        <taxon>Postciliodesmatophora</taxon>
        <taxon>Heterotrichea</taxon>
        <taxon>Heterotrichida</taxon>
        <taxon>Blepharismidae</taxon>
        <taxon>Blepharisma</taxon>
    </lineage>
</organism>
<feature type="domain" description="Peptidase M14" evidence="11">
    <location>
        <begin position="28"/>
        <end position="335"/>
    </location>
</feature>
<keyword evidence="9" id="KW-1133">Transmembrane helix</keyword>
<dbReference type="EMBL" id="CAJZBQ010000021">
    <property type="protein sequence ID" value="CAG9319034.1"/>
    <property type="molecule type" value="Genomic_DNA"/>
</dbReference>
<dbReference type="SMART" id="SM00631">
    <property type="entry name" value="Zn_pept"/>
    <property type="match status" value="1"/>
</dbReference>
<evidence type="ECO:0000256" key="5">
    <source>
        <dbReference type="ARBA" id="ARBA00022833"/>
    </source>
</evidence>
<dbReference type="GO" id="GO:0004181">
    <property type="term" value="F:metallocarboxypeptidase activity"/>
    <property type="evidence" value="ECO:0007669"/>
    <property type="project" value="InterPro"/>
</dbReference>
<keyword evidence="9" id="KW-0812">Transmembrane</keyword>
<comment type="cofactor">
    <cofactor evidence="1">
        <name>Zn(2+)</name>
        <dbReference type="ChEBI" id="CHEBI:29105"/>
    </cofactor>
</comment>
<evidence type="ECO:0000256" key="6">
    <source>
        <dbReference type="ARBA" id="ARBA00023049"/>
    </source>
</evidence>
<dbReference type="PANTHER" id="PTHR11705:SF143">
    <property type="entry name" value="SLL0236 PROTEIN"/>
    <property type="match status" value="1"/>
</dbReference>
<dbReference type="PANTHER" id="PTHR11705">
    <property type="entry name" value="PROTEASE FAMILY M14 CARBOXYPEPTIDASE A,B"/>
    <property type="match status" value="1"/>
</dbReference>
<evidence type="ECO:0000256" key="3">
    <source>
        <dbReference type="ARBA" id="ARBA00022670"/>
    </source>
</evidence>
<protein>
    <recommendedName>
        <fullName evidence="11">Peptidase M14 domain-containing protein</fullName>
    </recommendedName>
</protein>
<dbReference type="GO" id="GO:0006508">
    <property type="term" value="P:proteolysis"/>
    <property type="evidence" value="ECO:0007669"/>
    <property type="project" value="UniProtKB-KW"/>
</dbReference>
<evidence type="ECO:0000256" key="7">
    <source>
        <dbReference type="PROSITE-ProRule" id="PRU01379"/>
    </source>
</evidence>
<accession>A0AAU9J1B2</accession>
<evidence type="ECO:0000259" key="11">
    <source>
        <dbReference type="PROSITE" id="PS52035"/>
    </source>
</evidence>
<keyword evidence="5" id="KW-0862">Zinc</keyword>
<dbReference type="Pfam" id="PF00246">
    <property type="entry name" value="Peptidase_M14"/>
    <property type="match status" value="1"/>
</dbReference>
<evidence type="ECO:0000256" key="10">
    <source>
        <dbReference type="SAM" id="SignalP"/>
    </source>
</evidence>
<evidence type="ECO:0000256" key="2">
    <source>
        <dbReference type="ARBA" id="ARBA00005988"/>
    </source>
</evidence>
<evidence type="ECO:0000256" key="8">
    <source>
        <dbReference type="SAM" id="MobiDB-lite"/>
    </source>
</evidence>
<feature type="signal peptide" evidence="10">
    <location>
        <begin position="1"/>
        <end position="24"/>
    </location>
</feature>
<comment type="caution">
    <text evidence="12">The sequence shown here is derived from an EMBL/GenBank/DDBJ whole genome shotgun (WGS) entry which is preliminary data.</text>
</comment>
<evidence type="ECO:0000313" key="13">
    <source>
        <dbReference type="Proteomes" id="UP001162131"/>
    </source>
</evidence>
<dbReference type="GO" id="GO:0005615">
    <property type="term" value="C:extracellular space"/>
    <property type="evidence" value="ECO:0007669"/>
    <property type="project" value="TreeGrafter"/>
</dbReference>
<keyword evidence="4" id="KW-0378">Hydrolase</keyword>
<evidence type="ECO:0000256" key="1">
    <source>
        <dbReference type="ARBA" id="ARBA00001947"/>
    </source>
</evidence>
<sequence>MSNINLWLFIAIYFLSIDTGYSRASLGGFYSLSNVYDQVTNLTQMHPHMISSRTLNKPVTMSSANSVVAIHLLNENSLSKEYHRIIVLSAGQYTSQPLSTSMIFYLIDLLCNQNNSDPRLNYLLNTKEFWFLPVINPDALEYVGSLYQTGYNISARYKNLETNSCSNNSAQGTNLNRNYDVAWSINSNGSSKDPCSSNFRGDSAFSARETQAIKSFFESIVDSLDLWIHFDDYGNNYYSPVSFKEGTSKELLQNSSWQYILDQARQTTSLIPASVGSYYEINNSTQNGALIDFIYNNSQALTLEVAIGPKNPAKSMIKGYLDAHVPAVVELMINSGFYLDLALKRISYINCSDSPMTCKNSAANKSMVFELLLVNSGIEASPISKIYFNSEILTANSSITIEPGYFSQINSDLFINISSSSYSISQKLFNGSIIFDLGTFPPHHSAYLKINLDQIDLREADKNATDILAYSIYLESIYINTTFIDPKNSIQGTQNIDTTGSKSSYSKNDSDDISLSGKEIAGIVIGVIGFLALVIGGIVLAKILLKRKFTPPALEITTLEEANESGSDSNHERKGYSTPTNI</sequence>
<evidence type="ECO:0000256" key="4">
    <source>
        <dbReference type="ARBA" id="ARBA00022801"/>
    </source>
</evidence>
<evidence type="ECO:0000313" key="12">
    <source>
        <dbReference type="EMBL" id="CAG9319034.1"/>
    </source>
</evidence>
<dbReference type="SUPFAM" id="SSF53187">
    <property type="entry name" value="Zn-dependent exopeptidases"/>
    <property type="match status" value="1"/>
</dbReference>
<dbReference type="GO" id="GO:0008270">
    <property type="term" value="F:zinc ion binding"/>
    <property type="evidence" value="ECO:0007669"/>
    <property type="project" value="InterPro"/>
</dbReference>
<reference evidence="12" key="1">
    <citation type="submission" date="2021-09" db="EMBL/GenBank/DDBJ databases">
        <authorList>
            <consortium name="AG Swart"/>
            <person name="Singh M."/>
            <person name="Singh A."/>
            <person name="Seah K."/>
            <person name="Emmerich C."/>
        </authorList>
    </citation>
    <scope>NUCLEOTIDE SEQUENCE</scope>
    <source>
        <strain evidence="12">ATCC30299</strain>
    </source>
</reference>
<name>A0AAU9J1B2_9CILI</name>
<keyword evidence="10" id="KW-0732">Signal</keyword>
<keyword evidence="3" id="KW-0645">Protease</keyword>
<dbReference type="AlphaFoldDB" id="A0AAU9J1B2"/>
<keyword evidence="9" id="KW-0472">Membrane</keyword>
<gene>
    <name evidence="12" type="ORF">BSTOLATCC_MIC22385</name>
</gene>
<dbReference type="Gene3D" id="3.40.630.10">
    <property type="entry name" value="Zn peptidases"/>
    <property type="match status" value="1"/>
</dbReference>
<comment type="similarity">
    <text evidence="2 7">Belongs to the peptidase M14 family.</text>
</comment>
<evidence type="ECO:0000256" key="9">
    <source>
        <dbReference type="SAM" id="Phobius"/>
    </source>
</evidence>
<dbReference type="PROSITE" id="PS52035">
    <property type="entry name" value="PEPTIDASE_M14"/>
    <property type="match status" value="1"/>
</dbReference>
<proteinExistence type="inferred from homology"/>
<feature type="transmembrane region" description="Helical" evidence="9">
    <location>
        <begin position="520"/>
        <end position="545"/>
    </location>
</feature>
<feature type="active site" description="Proton donor/acceptor" evidence="7">
    <location>
        <position position="304"/>
    </location>
</feature>
<dbReference type="Proteomes" id="UP001162131">
    <property type="component" value="Unassembled WGS sequence"/>
</dbReference>
<feature type="chain" id="PRO_5043325395" description="Peptidase M14 domain-containing protein" evidence="10">
    <location>
        <begin position="25"/>
        <end position="582"/>
    </location>
</feature>
<feature type="region of interest" description="Disordered" evidence="8">
    <location>
        <begin position="560"/>
        <end position="582"/>
    </location>
</feature>